<dbReference type="Pfam" id="PF04290">
    <property type="entry name" value="DctQ"/>
    <property type="match status" value="1"/>
</dbReference>
<comment type="subcellular location">
    <subcellularLocation>
        <location evidence="1 9">Cell inner membrane</location>
        <topology evidence="1 9">Multi-pass membrane protein</topology>
    </subcellularLocation>
</comment>
<sequence>MKILKNAALQVMRYFLVLCMAVITLLVFSNVVMRYAFNSSIYIAEGISSLLFVWLTFIGAALVLYEKGLIAVDVIVARLPRLYSEICRFIVEIVILAVGLLLLKGSWHQMILNKEVISSSTLLSSAFLYASGVVFSTLSCSYIAVCIFKRVRLLRLSFSELKS</sequence>
<proteinExistence type="inferred from homology"/>
<reference evidence="11" key="1">
    <citation type="submission" date="2021-11" db="EMBL/GenBank/DDBJ databases">
        <title>Halomonas sp., isolated from a coastal aquaculture zone in Dongshan Bay.</title>
        <authorList>
            <person name="Lin W."/>
        </authorList>
    </citation>
    <scope>NUCLEOTIDE SEQUENCE</scope>
    <source>
        <strain evidence="11">Yzlin-01</strain>
    </source>
</reference>
<evidence type="ECO:0000256" key="8">
    <source>
        <dbReference type="ARBA" id="ARBA00038436"/>
    </source>
</evidence>
<keyword evidence="12" id="KW-1185">Reference proteome</keyword>
<evidence type="ECO:0000256" key="3">
    <source>
        <dbReference type="ARBA" id="ARBA00022475"/>
    </source>
</evidence>
<evidence type="ECO:0000256" key="9">
    <source>
        <dbReference type="RuleBase" id="RU369079"/>
    </source>
</evidence>
<feature type="transmembrane region" description="Helical" evidence="9">
    <location>
        <begin position="41"/>
        <end position="65"/>
    </location>
</feature>
<evidence type="ECO:0000256" key="1">
    <source>
        <dbReference type="ARBA" id="ARBA00004429"/>
    </source>
</evidence>
<name>A0ABT2E8U9_9GAMM</name>
<keyword evidence="5 9" id="KW-0812">Transmembrane</keyword>
<evidence type="ECO:0000256" key="7">
    <source>
        <dbReference type="ARBA" id="ARBA00023136"/>
    </source>
</evidence>
<evidence type="ECO:0000313" key="12">
    <source>
        <dbReference type="Proteomes" id="UP001165542"/>
    </source>
</evidence>
<feature type="transmembrane region" description="Helical" evidence="9">
    <location>
        <begin position="12"/>
        <end position="35"/>
    </location>
</feature>
<gene>
    <name evidence="11" type="ORF">LLY24_01495</name>
</gene>
<comment type="subunit">
    <text evidence="9">The complex comprises the extracytoplasmic solute receptor protein and the two transmembrane proteins.</text>
</comment>
<comment type="similarity">
    <text evidence="8 9">Belongs to the TRAP transporter small permease family.</text>
</comment>
<comment type="caution">
    <text evidence="11">The sequence shown here is derived from an EMBL/GenBank/DDBJ whole genome shotgun (WGS) entry which is preliminary data.</text>
</comment>
<keyword evidence="3" id="KW-1003">Cell membrane</keyword>
<evidence type="ECO:0000256" key="2">
    <source>
        <dbReference type="ARBA" id="ARBA00022448"/>
    </source>
</evidence>
<accession>A0ABT2E8U9</accession>
<protein>
    <recommendedName>
        <fullName evidence="9">TRAP transporter small permease protein</fullName>
    </recommendedName>
</protein>
<evidence type="ECO:0000256" key="4">
    <source>
        <dbReference type="ARBA" id="ARBA00022519"/>
    </source>
</evidence>
<organism evidence="11 12">
    <name type="scientific">Halomonas dongshanensis</name>
    <dbReference type="NCBI Taxonomy" id="2890835"/>
    <lineage>
        <taxon>Bacteria</taxon>
        <taxon>Pseudomonadati</taxon>
        <taxon>Pseudomonadota</taxon>
        <taxon>Gammaproteobacteria</taxon>
        <taxon>Oceanospirillales</taxon>
        <taxon>Halomonadaceae</taxon>
        <taxon>Halomonas</taxon>
    </lineage>
</organism>
<dbReference type="EMBL" id="JAJISC010000001">
    <property type="protein sequence ID" value="MCS2607996.1"/>
    <property type="molecule type" value="Genomic_DNA"/>
</dbReference>
<evidence type="ECO:0000256" key="5">
    <source>
        <dbReference type="ARBA" id="ARBA00022692"/>
    </source>
</evidence>
<dbReference type="RefSeq" id="WP_259034495.1">
    <property type="nucleotide sequence ID" value="NZ_JAJISC010000001.1"/>
</dbReference>
<dbReference type="PANTHER" id="PTHR35011:SF2">
    <property type="entry name" value="2,3-DIKETO-L-GULONATE TRAP TRANSPORTER SMALL PERMEASE PROTEIN YIAM"/>
    <property type="match status" value="1"/>
</dbReference>
<dbReference type="Proteomes" id="UP001165542">
    <property type="component" value="Unassembled WGS sequence"/>
</dbReference>
<dbReference type="PANTHER" id="PTHR35011">
    <property type="entry name" value="2,3-DIKETO-L-GULONATE TRAP TRANSPORTER SMALL PERMEASE PROTEIN YIAM"/>
    <property type="match status" value="1"/>
</dbReference>
<dbReference type="InterPro" id="IPR007387">
    <property type="entry name" value="TRAP_DctQ"/>
</dbReference>
<feature type="domain" description="Tripartite ATP-independent periplasmic transporters DctQ component" evidence="10">
    <location>
        <begin position="23"/>
        <end position="152"/>
    </location>
</feature>
<keyword evidence="6 9" id="KW-1133">Transmembrane helix</keyword>
<evidence type="ECO:0000313" key="11">
    <source>
        <dbReference type="EMBL" id="MCS2607996.1"/>
    </source>
</evidence>
<feature type="transmembrane region" description="Helical" evidence="9">
    <location>
        <begin position="127"/>
        <end position="148"/>
    </location>
</feature>
<feature type="transmembrane region" description="Helical" evidence="9">
    <location>
        <begin position="86"/>
        <end position="107"/>
    </location>
</feature>
<comment type="function">
    <text evidence="9">Part of the tripartite ATP-independent periplasmic (TRAP) transport system.</text>
</comment>
<dbReference type="InterPro" id="IPR055348">
    <property type="entry name" value="DctQ"/>
</dbReference>
<evidence type="ECO:0000256" key="6">
    <source>
        <dbReference type="ARBA" id="ARBA00022989"/>
    </source>
</evidence>
<keyword evidence="7 9" id="KW-0472">Membrane</keyword>
<keyword evidence="4 9" id="KW-0997">Cell inner membrane</keyword>
<evidence type="ECO:0000259" key="10">
    <source>
        <dbReference type="Pfam" id="PF04290"/>
    </source>
</evidence>
<keyword evidence="2 9" id="KW-0813">Transport</keyword>